<comment type="caution">
    <text evidence="5">The sequence shown here is derived from an EMBL/GenBank/DDBJ whole genome shotgun (WGS) entry which is preliminary data.</text>
</comment>
<keyword evidence="6" id="KW-1185">Reference proteome</keyword>
<sequence>MTKQILFVLTSHRQLGDTDQKTGIWLEEAVNPYYRFLEAGFEVTLASPNGGEVPIDEKSILDDAQTEDTRHFFQDETAQKCFKNTVRLTEVEADNYDAIFIPGGHGPMWDLCENEKLANLVEAFDRADKVIAAVCHGSAGLLSAKKADGTPFVAGKELTSFSNSEEETVGLHELVPFLLESRLKELGANYTNADDFQAKVVQDGNLITGQNPASSNGVAEAVIASMKSLSSVGS</sequence>
<keyword evidence="1" id="KW-0346">Stress response</keyword>
<protein>
    <submittedName>
        <fullName evidence="5">ThiJ/PfpI</fullName>
    </submittedName>
</protein>
<dbReference type="PANTHER" id="PTHR48094">
    <property type="entry name" value="PROTEIN/NUCLEIC ACID DEGLYCASE DJ-1-RELATED"/>
    <property type="match status" value="1"/>
</dbReference>
<dbReference type="Pfam" id="PF01965">
    <property type="entry name" value="DJ-1_PfpI"/>
    <property type="match status" value="1"/>
</dbReference>
<dbReference type="eggNOG" id="COG0693">
    <property type="taxonomic scope" value="Bacteria"/>
</dbReference>
<dbReference type="SUPFAM" id="SSF52317">
    <property type="entry name" value="Class I glutamine amidotransferase-like"/>
    <property type="match status" value="1"/>
</dbReference>
<dbReference type="InterPro" id="IPR050325">
    <property type="entry name" value="Prot/Nucl_acid_deglycase"/>
</dbReference>
<evidence type="ECO:0000313" key="6">
    <source>
        <dbReference type="Proteomes" id="UP000003781"/>
    </source>
</evidence>
<dbReference type="InterPro" id="IPR002818">
    <property type="entry name" value="DJ-1/PfpI"/>
</dbReference>
<dbReference type="InterPro" id="IPR029062">
    <property type="entry name" value="Class_I_gatase-like"/>
</dbReference>
<gene>
    <name evidence="5" type="ORF">CY0110_00385</name>
</gene>
<dbReference type="AlphaFoldDB" id="A3IN92"/>
<dbReference type="OrthoDB" id="9792284at2"/>
<organism evidence="5 6">
    <name type="scientific">Crocosphaera chwakensis CCY0110</name>
    <dbReference type="NCBI Taxonomy" id="391612"/>
    <lineage>
        <taxon>Bacteria</taxon>
        <taxon>Bacillati</taxon>
        <taxon>Cyanobacteriota</taxon>
        <taxon>Cyanophyceae</taxon>
        <taxon>Oscillatoriophycideae</taxon>
        <taxon>Chroococcales</taxon>
        <taxon>Aphanothecaceae</taxon>
        <taxon>Crocosphaera</taxon>
        <taxon>Crocosphaera chwakensis</taxon>
    </lineage>
</organism>
<dbReference type="CDD" id="cd03141">
    <property type="entry name" value="GATase1_Hsp31_like"/>
    <property type="match status" value="1"/>
</dbReference>
<dbReference type="GO" id="GO:0005737">
    <property type="term" value="C:cytoplasm"/>
    <property type="evidence" value="ECO:0007669"/>
    <property type="project" value="TreeGrafter"/>
</dbReference>
<dbReference type="GO" id="GO:0019172">
    <property type="term" value="F:glyoxalase III activity"/>
    <property type="evidence" value="ECO:0007669"/>
    <property type="project" value="TreeGrafter"/>
</dbReference>
<reference evidence="5 6" key="1">
    <citation type="submission" date="2007-03" db="EMBL/GenBank/DDBJ databases">
        <authorList>
            <person name="Stal L."/>
            <person name="Ferriera S."/>
            <person name="Johnson J."/>
            <person name="Kravitz S."/>
            <person name="Beeson K."/>
            <person name="Sutton G."/>
            <person name="Rogers Y.-H."/>
            <person name="Friedman R."/>
            <person name="Frazier M."/>
            <person name="Venter J.C."/>
        </authorList>
    </citation>
    <scope>NUCLEOTIDE SEQUENCE [LARGE SCALE GENOMIC DNA]</scope>
    <source>
        <strain evidence="5 6">CCY0110</strain>
    </source>
</reference>
<evidence type="ECO:0000256" key="2">
    <source>
        <dbReference type="ARBA" id="ARBA00023239"/>
    </source>
</evidence>
<dbReference type="GO" id="GO:0019243">
    <property type="term" value="P:methylglyoxal catabolic process to D-lactate via S-lactoyl-glutathione"/>
    <property type="evidence" value="ECO:0007669"/>
    <property type="project" value="TreeGrafter"/>
</dbReference>
<evidence type="ECO:0000313" key="5">
    <source>
        <dbReference type="EMBL" id="EAZ92069.1"/>
    </source>
</evidence>
<proteinExistence type="inferred from homology"/>
<name>A3IN92_9CHRO</name>
<evidence type="ECO:0000256" key="3">
    <source>
        <dbReference type="ARBA" id="ARBA00038493"/>
    </source>
</evidence>
<accession>A3IN92</accession>
<evidence type="ECO:0000256" key="1">
    <source>
        <dbReference type="ARBA" id="ARBA00023016"/>
    </source>
</evidence>
<comment type="similarity">
    <text evidence="3">Belongs to the peptidase C56 family. HSP31-like subfamily.</text>
</comment>
<feature type="domain" description="DJ-1/PfpI" evidence="4">
    <location>
        <begin position="28"/>
        <end position="223"/>
    </location>
</feature>
<dbReference type="PANTHER" id="PTHR48094:SF11">
    <property type="entry name" value="GLUTATHIONE-INDEPENDENT GLYOXALASE HSP31-RELATED"/>
    <property type="match status" value="1"/>
</dbReference>
<dbReference type="Proteomes" id="UP000003781">
    <property type="component" value="Unassembled WGS sequence"/>
</dbReference>
<keyword evidence="2" id="KW-0456">Lyase</keyword>
<dbReference type="RefSeq" id="WP_008274857.1">
    <property type="nucleotide sequence ID" value="NZ_AAXW01000009.1"/>
</dbReference>
<evidence type="ECO:0000259" key="4">
    <source>
        <dbReference type="Pfam" id="PF01965"/>
    </source>
</evidence>
<dbReference type="EMBL" id="AAXW01000009">
    <property type="protein sequence ID" value="EAZ92069.1"/>
    <property type="molecule type" value="Genomic_DNA"/>
</dbReference>
<dbReference type="Gene3D" id="3.40.50.880">
    <property type="match status" value="1"/>
</dbReference>